<dbReference type="InterPro" id="IPR011013">
    <property type="entry name" value="Gal_mutarotase_sf_dom"/>
</dbReference>
<evidence type="ECO:0000313" key="4">
    <source>
        <dbReference type="EMBL" id="MFB9328549.1"/>
    </source>
</evidence>
<feature type="region of interest" description="Disordered" evidence="1">
    <location>
        <begin position="661"/>
        <end position="684"/>
    </location>
</feature>
<evidence type="ECO:0000256" key="1">
    <source>
        <dbReference type="SAM" id="MobiDB-lite"/>
    </source>
</evidence>
<dbReference type="Pfam" id="PF00723">
    <property type="entry name" value="Glyco_hydro_15"/>
    <property type="match status" value="1"/>
</dbReference>
<name>A0ABV5KTM7_9BACL</name>
<evidence type="ECO:0000259" key="2">
    <source>
        <dbReference type="Pfam" id="PF00723"/>
    </source>
</evidence>
<dbReference type="InterPro" id="IPR012341">
    <property type="entry name" value="6hp_glycosidase-like_sf"/>
</dbReference>
<dbReference type="PANTHER" id="PTHR31616:SF13">
    <property type="entry name" value="GLUCAN 1,4-ALPHA-GLUCOSIDASE"/>
    <property type="match status" value="1"/>
</dbReference>
<protein>
    <submittedName>
        <fullName evidence="4">Glycoside hydrolase family 15 protein</fullName>
    </submittedName>
</protein>
<evidence type="ECO:0000259" key="3">
    <source>
        <dbReference type="Pfam" id="PF09137"/>
    </source>
</evidence>
<dbReference type="SUPFAM" id="SSF74650">
    <property type="entry name" value="Galactose mutarotase-like"/>
    <property type="match status" value="1"/>
</dbReference>
<dbReference type="InterPro" id="IPR015220">
    <property type="entry name" value="Glucodextranase_N"/>
</dbReference>
<dbReference type="PANTHER" id="PTHR31616">
    <property type="entry name" value="TREHALASE"/>
    <property type="match status" value="1"/>
</dbReference>
<keyword evidence="5" id="KW-1185">Reference proteome</keyword>
<dbReference type="Pfam" id="PF09137">
    <property type="entry name" value="Glucodextran_N"/>
    <property type="match status" value="1"/>
</dbReference>
<accession>A0ABV5KTM7</accession>
<gene>
    <name evidence="4" type="ORF">ACFFSY_21660</name>
</gene>
<dbReference type="SUPFAM" id="SSF48208">
    <property type="entry name" value="Six-hairpin glycosidases"/>
    <property type="match status" value="1"/>
</dbReference>
<proteinExistence type="predicted"/>
<dbReference type="Proteomes" id="UP001589747">
    <property type="component" value="Unassembled WGS sequence"/>
</dbReference>
<dbReference type="GO" id="GO:0016787">
    <property type="term" value="F:hydrolase activity"/>
    <property type="evidence" value="ECO:0007669"/>
    <property type="project" value="UniProtKB-KW"/>
</dbReference>
<keyword evidence="4" id="KW-0378">Hydrolase</keyword>
<evidence type="ECO:0000313" key="5">
    <source>
        <dbReference type="Proteomes" id="UP001589747"/>
    </source>
</evidence>
<dbReference type="Gene3D" id="1.50.10.10">
    <property type="match status" value="1"/>
</dbReference>
<comment type="caution">
    <text evidence="4">The sequence shown here is derived from an EMBL/GenBank/DDBJ whole genome shotgun (WGS) entry which is preliminary data.</text>
</comment>
<organism evidence="4 5">
    <name type="scientific">Paenibacillus aurantiacus</name>
    <dbReference type="NCBI Taxonomy" id="1936118"/>
    <lineage>
        <taxon>Bacteria</taxon>
        <taxon>Bacillati</taxon>
        <taxon>Bacillota</taxon>
        <taxon>Bacilli</taxon>
        <taxon>Bacillales</taxon>
        <taxon>Paenibacillaceae</taxon>
        <taxon>Paenibacillus</taxon>
    </lineage>
</organism>
<dbReference type="InterPro" id="IPR014718">
    <property type="entry name" value="GH-type_carb-bd"/>
</dbReference>
<dbReference type="InterPro" id="IPR008928">
    <property type="entry name" value="6-hairpin_glycosidase_sf"/>
</dbReference>
<feature type="domain" description="GH15-like" evidence="2">
    <location>
        <begin position="274"/>
        <end position="646"/>
    </location>
</feature>
<reference evidence="4 5" key="1">
    <citation type="submission" date="2024-09" db="EMBL/GenBank/DDBJ databases">
        <authorList>
            <person name="Sun Q."/>
            <person name="Mori K."/>
        </authorList>
    </citation>
    <scope>NUCLEOTIDE SEQUENCE [LARGE SCALE GENOMIC DNA]</scope>
    <source>
        <strain evidence="4 5">TISTR 2452</strain>
    </source>
</reference>
<sequence length="684" mass="78117">MPRDLPIGNGNVLINYDSRYNLREIYYPYVGMENHTLGNCCRFGIWTPEGFAWIDDPGMQTNALYEEDTLVTEVRARHERLGFELLIQDGVDYEHDCWLRHVTIRNLFAHPRTFKLYMHLDLEIYGSAIGDTAYFDPDLSSLVFYKRNRYFSLTCQSAGQRGPSPSGFATGKKRVAGMNGTWQDAEDGQLGGNPITQGSVDGTLELTLSVQGGAAQDGWFWIGFAANEAKLRELEQAVRTTTPAQMLKRTSGYWRHWVHQDKHDLSGLEPVLASLYKRSLLIIRTHFDNRGAIVAANDSDILKFSKDSYSYMWPRDGALIAHALDRCGYGELTDAFVDFCVKSLTQHGCMMHKYNPDGSAGSSWHPWINEKGEKQFPIQEDETALVIFAMWHHFQIAGTLAQSKETYEKFVIPAADFLIRYRSATGLPLPSYDLWEERYGVHAFTVATVYAGLLAASNFAKYHQDSVRAIYYRDTAEAVKRAVEEQMYDKTLRRFLRALYWNPSTSSYEADLKLDASMYGLFDFDLFKPDDPRIIQTMHDMYLALSVKTEVGGLARYENDYYHQISQDVSRIPGNPWIICTLWYAEWLLAVAKNEEDVEQAAEWLKWTSRRALPSGVMAEQVHPITGAPLSVSPLAWSHATYVKVVQEYIARKKQMHDNRINEETDLPDTQVLEGHAQTYSQTR</sequence>
<dbReference type="RefSeq" id="WP_377497974.1">
    <property type="nucleotide sequence ID" value="NZ_JBHMDO010000034.1"/>
</dbReference>
<feature type="domain" description="Glucodextranase N-terminal" evidence="3">
    <location>
        <begin position="22"/>
        <end position="258"/>
    </location>
</feature>
<dbReference type="InterPro" id="IPR011613">
    <property type="entry name" value="GH15-like"/>
</dbReference>
<dbReference type="Gene3D" id="2.70.98.10">
    <property type="match status" value="1"/>
</dbReference>
<dbReference type="EMBL" id="JBHMDO010000034">
    <property type="protein sequence ID" value="MFB9328549.1"/>
    <property type="molecule type" value="Genomic_DNA"/>
</dbReference>